<organism evidence="6 7">
    <name type="scientific">Bifidobacterium pseudolongum subsp. globosum</name>
    <dbReference type="NCBI Taxonomy" id="1690"/>
    <lineage>
        <taxon>Bacteria</taxon>
        <taxon>Bacillati</taxon>
        <taxon>Actinomycetota</taxon>
        <taxon>Actinomycetes</taxon>
        <taxon>Bifidobacteriales</taxon>
        <taxon>Bifidobacteriaceae</taxon>
        <taxon>Bifidobacterium</taxon>
    </lineage>
</organism>
<dbReference type="PANTHER" id="PTHR30349:SF64">
    <property type="entry name" value="PROPHAGE INTEGRASE INTD-RELATED"/>
    <property type="match status" value="1"/>
</dbReference>
<dbReference type="Pfam" id="PF00589">
    <property type="entry name" value="Phage_integrase"/>
    <property type="match status" value="1"/>
</dbReference>
<evidence type="ECO:0000256" key="1">
    <source>
        <dbReference type="ARBA" id="ARBA00008857"/>
    </source>
</evidence>
<keyword evidence="2" id="KW-0238">DNA-binding</keyword>
<dbReference type="InterPro" id="IPR050090">
    <property type="entry name" value="Tyrosine_recombinase_XerCD"/>
</dbReference>
<dbReference type="InterPro" id="IPR010998">
    <property type="entry name" value="Integrase_recombinase_N"/>
</dbReference>
<gene>
    <name evidence="6" type="ORF">PG2002B_0742</name>
</gene>
<evidence type="ECO:0000313" key="6">
    <source>
        <dbReference type="EMBL" id="RYQ38295.1"/>
    </source>
</evidence>
<evidence type="ECO:0000313" key="7">
    <source>
        <dbReference type="Proteomes" id="UP000292655"/>
    </source>
</evidence>
<dbReference type="Gene3D" id="1.10.150.130">
    <property type="match status" value="1"/>
</dbReference>
<evidence type="ECO:0000256" key="3">
    <source>
        <dbReference type="ARBA" id="ARBA00023172"/>
    </source>
</evidence>
<dbReference type="GO" id="GO:0006310">
    <property type="term" value="P:DNA recombination"/>
    <property type="evidence" value="ECO:0007669"/>
    <property type="project" value="UniProtKB-KW"/>
</dbReference>
<sequence length="454" mass="48919">MSCPRAHGTGDGLLPLVHAARQIELRFDEQIERGSVAPTPKPAAQAGDPVLGRGDGVRIDAGQVGVEQRRVGDIQHGLQPHELPGGHGLDPARPALVLADMALRGADGAGQLGLRGGNRTLDEVFPLWLADHTGVRPATIDNYIRHYNGMVRPRFGSTRIGDIDERAVKAWVADLDSGAIRTKYGEPYTKGAIKTGVRRLLGSMLRYAVRLRWIMADPTAGVRLPRAPMQRVDAFTPAEARAIADAAGTLRTPTGRPCGRPMDRLIVLLLASTGMRPGEMAALDVRDVDLAHGTINVDKTMTKAEAGHYRYVQGDTKTPKGRRRLPIPPFLRDGLEELVAGRDGGEPLFTSPRGERLLYAQWSKRVFRPAMAAAGIDPDGRTLTLYSLRHTFASVAIAAGADVKTLQELMGHEDATVTLNTYAAAFADRRIEVAGAVSDAFDDALGQTPTDGHF</sequence>
<evidence type="ECO:0000259" key="5">
    <source>
        <dbReference type="PROSITE" id="PS51898"/>
    </source>
</evidence>
<feature type="region of interest" description="Disordered" evidence="4">
    <location>
        <begin position="33"/>
        <end position="55"/>
    </location>
</feature>
<comment type="caution">
    <text evidence="6">The sequence shown here is derived from an EMBL/GenBank/DDBJ whole genome shotgun (WGS) entry which is preliminary data.</text>
</comment>
<dbReference type="Gene3D" id="1.10.443.10">
    <property type="entry name" value="Intergrase catalytic core"/>
    <property type="match status" value="1"/>
</dbReference>
<proteinExistence type="inferred from homology"/>
<dbReference type="InterPro" id="IPR002104">
    <property type="entry name" value="Integrase_catalytic"/>
</dbReference>
<evidence type="ECO:0000256" key="4">
    <source>
        <dbReference type="SAM" id="MobiDB-lite"/>
    </source>
</evidence>
<dbReference type="PROSITE" id="PS51898">
    <property type="entry name" value="TYR_RECOMBINASE"/>
    <property type="match status" value="1"/>
</dbReference>
<dbReference type="InterPro" id="IPR013762">
    <property type="entry name" value="Integrase-like_cat_sf"/>
</dbReference>
<dbReference type="PANTHER" id="PTHR30349">
    <property type="entry name" value="PHAGE INTEGRASE-RELATED"/>
    <property type="match status" value="1"/>
</dbReference>
<name>A0AB37X321_9BIFI</name>
<dbReference type="InterPro" id="IPR011010">
    <property type="entry name" value="DNA_brk_join_enz"/>
</dbReference>
<dbReference type="SUPFAM" id="SSF56349">
    <property type="entry name" value="DNA breaking-rejoining enzymes"/>
    <property type="match status" value="1"/>
</dbReference>
<accession>A0AB37X321</accession>
<feature type="domain" description="Tyr recombinase" evidence="5">
    <location>
        <begin position="230"/>
        <end position="435"/>
    </location>
</feature>
<dbReference type="Proteomes" id="UP000292655">
    <property type="component" value="Unassembled WGS sequence"/>
</dbReference>
<dbReference type="GO" id="GO:0015074">
    <property type="term" value="P:DNA integration"/>
    <property type="evidence" value="ECO:0007669"/>
    <property type="project" value="UniProtKB-KW"/>
</dbReference>
<dbReference type="GO" id="GO:0003677">
    <property type="term" value="F:DNA binding"/>
    <property type="evidence" value="ECO:0007669"/>
    <property type="project" value="UniProtKB-KW"/>
</dbReference>
<keyword evidence="3" id="KW-0233">DNA recombination</keyword>
<evidence type="ECO:0000256" key="2">
    <source>
        <dbReference type="ARBA" id="ARBA00023125"/>
    </source>
</evidence>
<comment type="similarity">
    <text evidence="1">Belongs to the 'phage' integrase family.</text>
</comment>
<protein>
    <submittedName>
        <fullName evidence="6">Site-specific recombinase XerD</fullName>
    </submittedName>
</protein>
<dbReference type="EMBL" id="RYUX01000009">
    <property type="protein sequence ID" value="RYQ38295.1"/>
    <property type="molecule type" value="Genomic_DNA"/>
</dbReference>
<reference evidence="6 7" key="1">
    <citation type="submission" date="2018-12" db="EMBL/GenBank/DDBJ databases">
        <title>Unveiling genomic diversity among members of the Bifidobacterium pseudolongum species, a widely distributed gut commensal of the animal kingdom.</title>
        <authorList>
            <person name="Lugli G.A."/>
            <person name="Duranti S."/>
            <person name="Albert K."/>
            <person name="Mancabelli L."/>
            <person name="Napoli S."/>
            <person name="Viappiani A."/>
            <person name="Anzalone R."/>
            <person name="Longhi G."/>
            <person name="Milani C."/>
            <person name="Turroni F."/>
            <person name="Alessandri G."/>
            <person name="Sela D.A."/>
            <person name="Van Sinderen D."/>
            <person name="Ventura M."/>
        </authorList>
    </citation>
    <scope>NUCLEOTIDE SEQUENCE [LARGE SCALE GENOMIC DNA]</scope>
    <source>
        <strain evidence="6 7">2002B</strain>
    </source>
</reference>
<dbReference type="CDD" id="cd01189">
    <property type="entry name" value="INT_ICEBs1_C_like"/>
    <property type="match status" value="1"/>
</dbReference>
<dbReference type="AlphaFoldDB" id="A0AB37X321"/>